<dbReference type="Proteomes" id="UP000807025">
    <property type="component" value="Unassembled WGS sequence"/>
</dbReference>
<sequence>MPPTTARGRGGTRGQGKAASRGGRATNASDKPMDDTSEPEAMLPENTPSTRARGKGVARGRGRGGHRAAVSSDKQAGSGVAASPEVATRPATRKSNQDQHPGEHHHRYTTKRRTKEKIKQDELENAVKLLAERKKSIQEHQSQIKSAAAFETAYRANNRLSESSAIRPDLAEIEKYVEKMAVMTDAHDKADYDSDSLSVPMEDWTRLSDNEAGDPDYEEDIDTNDDFVRQNGVPAVDSEDDFRESGIMGYFNQKARQGSKASNRGILRGAILKEVGSTSGPDIIGELEHEKKKNGGKRKQPSEPLEVNLEPTNEKRAQPQKRTKAQVGPGGLRDGWKPSTPGGNYSPLLVTGLTLVRATLVQD</sequence>
<evidence type="ECO:0000313" key="2">
    <source>
        <dbReference type="EMBL" id="KAF9492673.1"/>
    </source>
</evidence>
<keyword evidence="3" id="KW-1185">Reference proteome</keyword>
<evidence type="ECO:0000313" key="3">
    <source>
        <dbReference type="Proteomes" id="UP000807025"/>
    </source>
</evidence>
<comment type="caution">
    <text evidence="2">The sequence shown here is derived from an EMBL/GenBank/DDBJ whole genome shotgun (WGS) entry which is preliminary data.</text>
</comment>
<feature type="region of interest" description="Disordered" evidence="1">
    <location>
        <begin position="277"/>
        <end position="349"/>
    </location>
</feature>
<name>A0A9P5ZT37_PLEER</name>
<accession>A0A9P5ZT37</accession>
<dbReference type="EMBL" id="MU154597">
    <property type="protein sequence ID" value="KAF9492673.1"/>
    <property type="molecule type" value="Genomic_DNA"/>
</dbReference>
<evidence type="ECO:0000256" key="1">
    <source>
        <dbReference type="SAM" id="MobiDB-lite"/>
    </source>
</evidence>
<organism evidence="2 3">
    <name type="scientific">Pleurotus eryngii</name>
    <name type="common">Boletus of the steppes</name>
    <dbReference type="NCBI Taxonomy" id="5323"/>
    <lineage>
        <taxon>Eukaryota</taxon>
        <taxon>Fungi</taxon>
        <taxon>Dikarya</taxon>
        <taxon>Basidiomycota</taxon>
        <taxon>Agaricomycotina</taxon>
        <taxon>Agaricomycetes</taxon>
        <taxon>Agaricomycetidae</taxon>
        <taxon>Agaricales</taxon>
        <taxon>Pleurotineae</taxon>
        <taxon>Pleurotaceae</taxon>
        <taxon>Pleurotus</taxon>
    </lineage>
</organism>
<proteinExistence type="predicted"/>
<feature type="compositionally biased region" description="Basic residues" evidence="1">
    <location>
        <begin position="103"/>
        <end position="116"/>
    </location>
</feature>
<dbReference type="AlphaFoldDB" id="A0A9P5ZT37"/>
<protein>
    <submittedName>
        <fullName evidence="2">Uncharacterized protein</fullName>
    </submittedName>
</protein>
<feature type="region of interest" description="Disordered" evidence="1">
    <location>
        <begin position="1"/>
        <end position="120"/>
    </location>
</feature>
<feature type="compositionally biased region" description="Basic residues" evidence="1">
    <location>
        <begin position="52"/>
        <end position="66"/>
    </location>
</feature>
<reference evidence="2" key="1">
    <citation type="submission" date="2020-11" db="EMBL/GenBank/DDBJ databases">
        <authorList>
            <consortium name="DOE Joint Genome Institute"/>
            <person name="Ahrendt S."/>
            <person name="Riley R."/>
            <person name="Andreopoulos W."/>
            <person name="Labutti K."/>
            <person name="Pangilinan J."/>
            <person name="Ruiz-Duenas F.J."/>
            <person name="Barrasa J.M."/>
            <person name="Sanchez-Garcia M."/>
            <person name="Camarero S."/>
            <person name="Miyauchi S."/>
            <person name="Serrano A."/>
            <person name="Linde D."/>
            <person name="Babiker R."/>
            <person name="Drula E."/>
            <person name="Ayuso-Fernandez I."/>
            <person name="Pacheco R."/>
            <person name="Padilla G."/>
            <person name="Ferreira P."/>
            <person name="Barriuso J."/>
            <person name="Kellner H."/>
            <person name="Castanera R."/>
            <person name="Alfaro M."/>
            <person name="Ramirez L."/>
            <person name="Pisabarro A.G."/>
            <person name="Kuo A."/>
            <person name="Tritt A."/>
            <person name="Lipzen A."/>
            <person name="He G."/>
            <person name="Yan M."/>
            <person name="Ng V."/>
            <person name="Cullen D."/>
            <person name="Martin F."/>
            <person name="Rosso M.-N."/>
            <person name="Henrissat B."/>
            <person name="Hibbett D."/>
            <person name="Martinez A.T."/>
            <person name="Grigoriev I.V."/>
        </authorList>
    </citation>
    <scope>NUCLEOTIDE SEQUENCE</scope>
    <source>
        <strain evidence="2">ATCC 90797</strain>
    </source>
</reference>
<gene>
    <name evidence="2" type="ORF">BDN71DRAFT_1509250</name>
</gene>